<evidence type="ECO:0000256" key="1">
    <source>
        <dbReference type="ARBA" id="ARBA00022801"/>
    </source>
</evidence>
<dbReference type="Proteomes" id="UP000694888">
    <property type="component" value="Unplaced"/>
</dbReference>
<keyword evidence="1" id="KW-0378">Hydrolase</keyword>
<protein>
    <submittedName>
        <fullName evidence="4">Uncharacterized protein LOC101856186</fullName>
    </submittedName>
</protein>
<dbReference type="InterPro" id="IPR050300">
    <property type="entry name" value="GDXG_lipolytic_enzyme"/>
</dbReference>
<accession>A0ABM1VUE7</accession>
<gene>
    <name evidence="4" type="primary">LOC101856186</name>
</gene>
<dbReference type="InterPro" id="IPR029058">
    <property type="entry name" value="AB_hydrolase_fold"/>
</dbReference>
<proteinExistence type="predicted"/>
<feature type="domain" description="Alpha/beta hydrolase fold-3" evidence="2">
    <location>
        <begin position="445"/>
        <end position="649"/>
    </location>
</feature>
<dbReference type="PANTHER" id="PTHR48081">
    <property type="entry name" value="AB HYDROLASE SUPERFAMILY PROTEIN C4A8.06C"/>
    <property type="match status" value="1"/>
</dbReference>
<dbReference type="Pfam" id="PF07859">
    <property type="entry name" value="Abhydrolase_3"/>
    <property type="match status" value="2"/>
</dbReference>
<dbReference type="PANTHER" id="PTHR48081:SF8">
    <property type="entry name" value="ALPHA_BETA HYDROLASE FOLD-3 DOMAIN-CONTAINING PROTEIN-RELATED"/>
    <property type="match status" value="1"/>
</dbReference>
<organism evidence="3 4">
    <name type="scientific">Aplysia californica</name>
    <name type="common">California sea hare</name>
    <dbReference type="NCBI Taxonomy" id="6500"/>
    <lineage>
        <taxon>Eukaryota</taxon>
        <taxon>Metazoa</taxon>
        <taxon>Spiralia</taxon>
        <taxon>Lophotrochozoa</taxon>
        <taxon>Mollusca</taxon>
        <taxon>Gastropoda</taxon>
        <taxon>Heterobranchia</taxon>
        <taxon>Euthyneura</taxon>
        <taxon>Tectipleura</taxon>
        <taxon>Aplysiida</taxon>
        <taxon>Aplysioidea</taxon>
        <taxon>Aplysiidae</taxon>
        <taxon>Aplysia</taxon>
    </lineage>
</organism>
<reference evidence="4" key="1">
    <citation type="submission" date="2025-08" db="UniProtKB">
        <authorList>
            <consortium name="RefSeq"/>
        </authorList>
    </citation>
    <scope>IDENTIFICATION</scope>
</reference>
<dbReference type="RefSeq" id="XP_035826039.1">
    <property type="nucleotide sequence ID" value="XM_035970146.1"/>
</dbReference>
<sequence length="676" mass="74617">MAWLDLIREKCKLTDESEQYLQSKLIQSFGQSMSKEEHQALHEELNSSFDFEFEGRVTEFKVPSLDVPDGIPIDVIKPKGCPRKPGILVYFHGGGNKFGSRKTSELMCKLLASELKCVLVNVEYRLAPDHKFPAMFDDGKSVTRWVLMNKPLIGAENDSKVGVMGSSAGGGIAATVAFEVPTVDFQILVYPLLDWRSDGESYAEESPVLMAQMEKLLESCIQSEEDKANVRASPLLQKNFSKLPPTLILIAEADPLKESNYAYKSKLKAANIPCDSKLLKGTVHGFFSLPGVFKEANSQARQVMMKFFQKNDAGTVHQGTGLSSSSIPIAKEAKGATLKWTGYAVLFLGQNMDLIEHLKSKYKVSSETEAYLQSQMKSIGELQNNDQEKLDKGENDNVQENFDSKISADFDGSVKQFSVPSAALPDGVPIDVIKPKDAARRPGILVNFHGGGTAGGSCKSAEAMCKLLARELKCIVVNVEYRHGPKYKFPAMFDDGKAVVRWIHMNKSLVGGENDSKIGVIGSNAGGGIAATCAFEIPVVDYQILVYPLVDWRCQDPSYEEFEFPGSCMNFAEMARKIVDGSISSEADRTNPRASPLLQNDFSRLPPTLLFIAEIDHFKHSNYEFKGKLKAANVDCESKLMRGAMHGFFSLPGMFQEANQRARDIIAQFFKKHGVS</sequence>
<feature type="domain" description="Alpha/beta hydrolase fold-3" evidence="2">
    <location>
        <begin position="88"/>
        <end position="287"/>
    </location>
</feature>
<name>A0ABM1VUE7_APLCA</name>
<evidence type="ECO:0000313" key="3">
    <source>
        <dbReference type="Proteomes" id="UP000694888"/>
    </source>
</evidence>
<dbReference type="SUPFAM" id="SSF53474">
    <property type="entry name" value="alpha/beta-Hydrolases"/>
    <property type="match status" value="2"/>
</dbReference>
<dbReference type="Gene3D" id="3.40.50.1820">
    <property type="entry name" value="alpha/beta hydrolase"/>
    <property type="match status" value="2"/>
</dbReference>
<dbReference type="InterPro" id="IPR013094">
    <property type="entry name" value="AB_hydrolase_3"/>
</dbReference>
<evidence type="ECO:0000259" key="2">
    <source>
        <dbReference type="Pfam" id="PF07859"/>
    </source>
</evidence>
<evidence type="ECO:0000313" key="4">
    <source>
        <dbReference type="RefSeq" id="XP_035826039.1"/>
    </source>
</evidence>
<keyword evidence="3" id="KW-1185">Reference proteome</keyword>
<dbReference type="GeneID" id="101856186"/>